<gene>
    <name evidence="2" type="ORF">BDA96_01G129800</name>
</gene>
<feature type="region of interest" description="Disordered" evidence="1">
    <location>
        <begin position="84"/>
        <end position="106"/>
    </location>
</feature>
<sequence length="135" mass="13878">MTAAAKDAVAPTVRPGCQRNEATAGCSTRSHRTRLSSDAAAIGHASHAPAAGTDLLGVGYLACSGAPSAPSLPCVAFHVPRRAGPRPRRLIGNSEGKKSKSRVGPLPLTVTVDSGRIQSVRRINRGRHVIGVDVG</sequence>
<evidence type="ECO:0000256" key="1">
    <source>
        <dbReference type="SAM" id="MobiDB-lite"/>
    </source>
</evidence>
<dbReference type="AlphaFoldDB" id="A0A921UXF6"/>
<name>A0A921UXF6_SORBI</name>
<dbReference type="EMBL" id="CM027680">
    <property type="protein sequence ID" value="KAG0548007.1"/>
    <property type="molecule type" value="Genomic_DNA"/>
</dbReference>
<comment type="caution">
    <text evidence="2">The sequence shown here is derived from an EMBL/GenBank/DDBJ whole genome shotgun (WGS) entry which is preliminary data.</text>
</comment>
<protein>
    <submittedName>
        <fullName evidence="2">Uncharacterized protein</fullName>
    </submittedName>
</protein>
<reference evidence="2" key="2">
    <citation type="submission" date="2020-10" db="EMBL/GenBank/DDBJ databases">
        <authorList>
            <person name="Cooper E.A."/>
            <person name="Brenton Z.W."/>
            <person name="Flinn B.S."/>
            <person name="Jenkins J."/>
            <person name="Shu S."/>
            <person name="Flowers D."/>
            <person name="Luo F."/>
            <person name="Wang Y."/>
            <person name="Xia P."/>
            <person name="Barry K."/>
            <person name="Daum C."/>
            <person name="Lipzen A."/>
            <person name="Yoshinaga Y."/>
            <person name="Schmutz J."/>
            <person name="Saski C."/>
            <person name="Vermerris W."/>
            <person name="Kresovich S."/>
        </authorList>
    </citation>
    <scope>NUCLEOTIDE SEQUENCE</scope>
</reference>
<evidence type="ECO:0000313" key="3">
    <source>
        <dbReference type="Proteomes" id="UP000807115"/>
    </source>
</evidence>
<evidence type="ECO:0000313" key="2">
    <source>
        <dbReference type="EMBL" id="KAG0548007.1"/>
    </source>
</evidence>
<feature type="region of interest" description="Disordered" evidence="1">
    <location>
        <begin position="17"/>
        <end position="37"/>
    </location>
</feature>
<dbReference type="Proteomes" id="UP000807115">
    <property type="component" value="Chromosome 1"/>
</dbReference>
<accession>A0A921UXF6</accession>
<reference evidence="2" key="1">
    <citation type="journal article" date="2019" name="BMC Genomics">
        <title>A new reference genome for Sorghum bicolor reveals high levels of sequence similarity between sweet and grain genotypes: implications for the genetics of sugar metabolism.</title>
        <authorList>
            <person name="Cooper E.A."/>
            <person name="Brenton Z.W."/>
            <person name="Flinn B.S."/>
            <person name="Jenkins J."/>
            <person name="Shu S."/>
            <person name="Flowers D."/>
            <person name="Luo F."/>
            <person name="Wang Y."/>
            <person name="Xia P."/>
            <person name="Barry K."/>
            <person name="Daum C."/>
            <person name="Lipzen A."/>
            <person name="Yoshinaga Y."/>
            <person name="Schmutz J."/>
            <person name="Saski C."/>
            <person name="Vermerris W."/>
            <person name="Kresovich S."/>
        </authorList>
    </citation>
    <scope>NUCLEOTIDE SEQUENCE</scope>
</reference>
<organism evidence="2 3">
    <name type="scientific">Sorghum bicolor</name>
    <name type="common">Sorghum</name>
    <name type="synonym">Sorghum vulgare</name>
    <dbReference type="NCBI Taxonomy" id="4558"/>
    <lineage>
        <taxon>Eukaryota</taxon>
        <taxon>Viridiplantae</taxon>
        <taxon>Streptophyta</taxon>
        <taxon>Embryophyta</taxon>
        <taxon>Tracheophyta</taxon>
        <taxon>Spermatophyta</taxon>
        <taxon>Magnoliopsida</taxon>
        <taxon>Liliopsida</taxon>
        <taxon>Poales</taxon>
        <taxon>Poaceae</taxon>
        <taxon>PACMAD clade</taxon>
        <taxon>Panicoideae</taxon>
        <taxon>Andropogonodae</taxon>
        <taxon>Andropogoneae</taxon>
        <taxon>Sorghinae</taxon>
        <taxon>Sorghum</taxon>
    </lineage>
</organism>
<proteinExistence type="predicted"/>